<reference evidence="2 3" key="1">
    <citation type="submission" date="2019-07" db="EMBL/GenBank/DDBJ databases">
        <authorList>
            <person name="Li J."/>
        </authorList>
    </citation>
    <scope>NUCLEOTIDE SEQUENCE [LARGE SCALE GENOMIC DNA]</scope>
    <source>
        <strain evidence="2 3">TKL69</strain>
    </source>
</reference>
<feature type="coiled-coil region" evidence="1">
    <location>
        <begin position="1"/>
        <end position="45"/>
    </location>
</feature>
<dbReference type="EMBL" id="CP041666">
    <property type="protein sequence ID" value="QDP39062.1"/>
    <property type="molecule type" value="Genomic_DNA"/>
</dbReference>
<evidence type="ECO:0000256" key="1">
    <source>
        <dbReference type="SAM" id="Coils"/>
    </source>
</evidence>
<dbReference type="KEGG" id="aqt:FN924_01855"/>
<proteinExistence type="predicted"/>
<dbReference type="Proteomes" id="UP000315215">
    <property type="component" value="Chromosome"/>
</dbReference>
<evidence type="ECO:0008006" key="4">
    <source>
        <dbReference type="Google" id="ProtNLM"/>
    </source>
</evidence>
<keyword evidence="3" id="KW-1185">Reference proteome</keyword>
<keyword evidence="1" id="KW-0175">Coiled coil</keyword>
<evidence type="ECO:0000313" key="2">
    <source>
        <dbReference type="EMBL" id="QDP39062.1"/>
    </source>
</evidence>
<organism evidence="2 3">
    <name type="scientific">Radiobacillus deserti</name>
    <dbReference type="NCBI Taxonomy" id="2594883"/>
    <lineage>
        <taxon>Bacteria</taxon>
        <taxon>Bacillati</taxon>
        <taxon>Bacillota</taxon>
        <taxon>Bacilli</taxon>
        <taxon>Bacillales</taxon>
        <taxon>Bacillaceae</taxon>
        <taxon>Radiobacillus</taxon>
    </lineage>
</organism>
<accession>A0A516KCE9</accession>
<sequence>MSKAFEALESARKAVENAQGNPFLYTEAQSELKQAEDLILQAQQQVNPGPELYRAQDLLRLLQETQQNL</sequence>
<gene>
    <name evidence="2" type="ORF">FN924_01855</name>
</gene>
<protein>
    <recommendedName>
        <fullName evidence="4">DUF3813 domain-containing protein</fullName>
    </recommendedName>
</protein>
<dbReference type="AlphaFoldDB" id="A0A516KCE9"/>
<name>A0A516KCE9_9BACI</name>
<evidence type="ECO:0000313" key="3">
    <source>
        <dbReference type="Proteomes" id="UP000315215"/>
    </source>
</evidence>